<evidence type="ECO:0000313" key="2">
    <source>
        <dbReference type="Proteomes" id="UP000198688"/>
    </source>
</evidence>
<keyword evidence="2" id="KW-1185">Reference proteome</keyword>
<dbReference type="Proteomes" id="UP000198688">
    <property type="component" value="Chromosome I"/>
</dbReference>
<dbReference type="EMBL" id="LT629758">
    <property type="protein sequence ID" value="SDT56820.1"/>
    <property type="molecule type" value="Genomic_DNA"/>
</dbReference>
<evidence type="ECO:0000313" key="1">
    <source>
        <dbReference type="EMBL" id="SDT56820.1"/>
    </source>
</evidence>
<gene>
    <name evidence="1" type="ORF">SAMN04489716_4565</name>
</gene>
<dbReference type="OrthoDB" id="3296669at2"/>
<reference evidence="1 2" key="1">
    <citation type="submission" date="2016-10" db="EMBL/GenBank/DDBJ databases">
        <authorList>
            <person name="de Groot N.N."/>
        </authorList>
    </citation>
    <scope>NUCLEOTIDE SEQUENCE [LARGE SCALE GENOMIC DNA]</scope>
    <source>
        <strain evidence="1 2">DSM 43941</strain>
    </source>
</reference>
<sequence>MNVEVMRQPAAASIQLCYRWLEAATPALPQAAALAAGLVTAVQQYTARQYVASLHQSAAVFHTVQHLRATVPGLPAL</sequence>
<proteinExistence type="predicted"/>
<protein>
    <submittedName>
        <fullName evidence="1">Uncharacterized protein</fullName>
    </submittedName>
</protein>
<organism evidence="1 2">
    <name type="scientific">Actinoplanes derwentensis</name>
    <dbReference type="NCBI Taxonomy" id="113562"/>
    <lineage>
        <taxon>Bacteria</taxon>
        <taxon>Bacillati</taxon>
        <taxon>Actinomycetota</taxon>
        <taxon>Actinomycetes</taxon>
        <taxon>Micromonosporales</taxon>
        <taxon>Micromonosporaceae</taxon>
        <taxon>Actinoplanes</taxon>
    </lineage>
</organism>
<accession>A0A1H2BEU3</accession>
<dbReference type="AlphaFoldDB" id="A0A1H2BEU3"/>
<name>A0A1H2BEU3_9ACTN</name>
<dbReference type="STRING" id="113562.SAMN04489716_4565"/>
<dbReference type="RefSeq" id="WP_092546484.1">
    <property type="nucleotide sequence ID" value="NZ_BOMJ01000049.1"/>
</dbReference>